<dbReference type="RefSeq" id="WP_201327149.1">
    <property type="nucleotide sequence ID" value="NZ_AP017470.1"/>
</dbReference>
<dbReference type="PANTHER" id="PTHR11101">
    <property type="entry name" value="PHOSPHATE TRANSPORTER"/>
    <property type="match status" value="1"/>
</dbReference>
<name>A0A7R6PUD7_9BACT</name>
<keyword evidence="3 6" id="KW-0812">Transmembrane</keyword>
<organism evidence="7 8">
    <name type="scientific">Thermotomaculum hydrothermale</name>
    <dbReference type="NCBI Taxonomy" id="981385"/>
    <lineage>
        <taxon>Bacteria</taxon>
        <taxon>Pseudomonadati</taxon>
        <taxon>Acidobacteriota</taxon>
        <taxon>Holophagae</taxon>
        <taxon>Thermotomaculales</taxon>
        <taxon>Thermotomaculaceae</taxon>
        <taxon>Thermotomaculum</taxon>
    </lineage>
</organism>
<comment type="similarity">
    <text evidence="6">Belongs to the inorganic phosphate transporter (PiT) (TC 2.A.20) family.</text>
</comment>
<dbReference type="KEGG" id="thyd:TTHT_1333"/>
<dbReference type="GO" id="GO:0016020">
    <property type="term" value="C:membrane"/>
    <property type="evidence" value="ECO:0007669"/>
    <property type="project" value="UniProtKB-SubCell"/>
</dbReference>
<evidence type="ECO:0000256" key="4">
    <source>
        <dbReference type="ARBA" id="ARBA00022989"/>
    </source>
</evidence>
<dbReference type="GO" id="GO:0005315">
    <property type="term" value="F:phosphate transmembrane transporter activity"/>
    <property type="evidence" value="ECO:0007669"/>
    <property type="project" value="InterPro"/>
</dbReference>
<evidence type="ECO:0000256" key="1">
    <source>
        <dbReference type="ARBA" id="ARBA00004141"/>
    </source>
</evidence>
<dbReference type="Proteomes" id="UP000595564">
    <property type="component" value="Chromosome"/>
</dbReference>
<feature type="transmembrane region" description="Helical" evidence="6">
    <location>
        <begin position="315"/>
        <end position="336"/>
    </location>
</feature>
<evidence type="ECO:0000313" key="8">
    <source>
        <dbReference type="Proteomes" id="UP000595564"/>
    </source>
</evidence>
<keyword evidence="8" id="KW-1185">Reference proteome</keyword>
<feature type="transmembrane region" description="Helical" evidence="6">
    <location>
        <begin position="212"/>
        <end position="231"/>
    </location>
</feature>
<proteinExistence type="inferred from homology"/>
<feature type="transmembrane region" description="Helical" evidence="6">
    <location>
        <begin position="243"/>
        <end position="264"/>
    </location>
</feature>
<dbReference type="GO" id="GO:0035435">
    <property type="term" value="P:phosphate ion transmembrane transport"/>
    <property type="evidence" value="ECO:0007669"/>
    <property type="project" value="TreeGrafter"/>
</dbReference>
<dbReference type="AlphaFoldDB" id="A0A7R6PUD7"/>
<dbReference type="EMBL" id="AP017470">
    <property type="protein sequence ID" value="BBB32847.1"/>
    <property type="molecule type" value="Genomic_DNA"/>
</dbReference>
<evidence type="ECO:0000313" key="7">
    <source>
        <dbReference type="EMBL" id="BBB32847.1"/>
    </source>
</evidence>
<comment type="subcellular location">
    <subcellularLocation>
        <location evidence="1 6">Membrane</location>
        <topology evidence="1 6">Multi-pass membrane protein</topology>
    </subcellularLocation>
</comment>
<evidence type="ECO:0000256" key="6">
    <source>
        <dbReference type="RuleBase" id="RU363058"/>
    </source>
</evidence>
<feature type="transmembrane region" description="Helical" evidence="6">
    <location>
        <begin position="284"/>
        <end position="303"/>
    </location>
</feature>
<keyword evidence="6" id="KW-0592">Phosphate transport</keyword>
<feature type="transmembrane region" description="Helical" evidence="6">
    <location>
        <begin position="124"/>
        <end position="145"/>
    </location>
</feature>
<evidence type="ECO:0000256" key="5">
    <source>
        <dbReference type="ARBA" id="ARBA00023136"/>
    </source>
</evidence>
<keyword evidence="4 6" id="KW-1133">Transmembrane helix</keyword>
<sequence length="480" mass="52270">MLLFFLSSGLFLGWSLGANDAANVFGTAVGSKMVRFKTAAIIASIFVISGAVISGAGASHTLGKLGAVNALGGSFMTALAAGYSVYLMTKYELPVSTSQAIVGAIVGWNFFSGFVTDYKILSKIISTWVICPILSAIFAAVLYLVMRSIFNNVKIHLLMIDSLTRIGLILVGAFGAYSLGANNIANVMGVFVPSVPFREINLGFFTLSGPQQLFLIGGIAISVGIFTYSYKVMKTVGGELLKLSPQAALVVVLAESMVLFVFASQSLSDFVKSLGLPPIPLVPVSSSQAVVGAIIGIGIVRGWRNIRFQVMGKIALGWVATPIAAGVISFVGLFILQNVFGIVVAKKSVYKVEQEFVQFVSDVEIKGDFSKIEGKEFGSYKKLYNQIFPIVGEKDIAALLTSLCEEIDLELNLGKVKKLYSKGLLTREERDLFLKFKTKKFEYKYQFLMEFCRVQGCKLRNYKELREIYKKVEVYLKLLG</sequence>
<accession>A0A7R6PUD7</accession>
<gene>
    <name evidence="7" type="ORF">TTHT_1333</name>
</gene>
<protein>
    <recommendedName>
        <fullName evidence="6">Phosphate transporter</fullName>
    </recommendedName>
</protein>
<feature type="transmembrane region" description="Helical" evidence="6">
    <location>
        <begin position="166"/>
        <end position="192"/>
    </location>
</feature>
<evidence type="ECO:0000256" key="2">
    <source>
        <dbReference type="ARBA" id="ARBA00022448"/>
    </source>
</evidence>
<dbReference type="PANTHER" id="PTHR11101:SF80">
    <property type="entry name" value="PHOSPHATE TRANSPORTER"/>
    <property type="match status" value="1"/>
</dbReference>
<dbReference type="InterPro" id="IPR001204">
    <property type="entry name" value="Phos_transporter"/>
</dbReference>
<keyword evidence="2 6" id="KW-0813">Transport</keyword>
<reference evidence="7 8" key="1">
    <citation type="journal article" date="2012" name="Extremophiles">
        <title>Thermotomaculum hydrothermale gen. nov., sp. nov., a novel heterotrophic thermophile within the phylum Acidobacteria from a deep-sea hydrothermal vent chimney in the Southern Okinawa Trough.</title>
        <authorList>
            <person name="Izumi H."/>
            <person name="Nunoura T."/>
            <person name="Miyazaki M."/>
            <person name="Mino S."/>
            <person name="Toki T."/>
            <person name="Takai K."/>
            <person name="Sako Y."/>
            <person name="Sawabe T."/>
            <person name="Nakagawa S."/>
        </authorList>
    </citation>
    <scope>NUCLEOTIDE SEQUENCE [LARGE SCALE GENOMIC DNA]</scope>
    <source>
        <strain evidence="7 8">AC55</strain>
    </source>
</reference>
<dbReference type="Pfam" id="PF01384">
    <property type="entry name" value="PHO4"/>
    <property type="match status" value="1"/>
</dbReference>
<evidence type="ECO:0000256" key="3">
    <source>
        <dbReference type="ARBA" id="ARBA00022692"/>
    </source>
</evidence>
<keyword evidence="5 6" id="KW-0472">Membrane</keyword>
<feature type="transmembrane region" description="Helical" evidence="6">
    <location>
        <begin position="33"/>
        <end position="53"/>
    </location>
</feature>
<feature type="transmembrane region" description="Helical" evidence="6">
    <location>
        <begin position="65"/>
        <end position="86"/>
    </location>
</feature>